<sequence>MRSSSSFTIMLQPGMPAPNFQGTAVVNGEFKQIALNDYKGKYVILFFYPLDL</sequence>
<name>A0A3P7MSC8_DIBLA</name>
<evidence type="ECO:0000256" key="4">
    <source>
        <dbReference type="ARBA" id="ARBA00049091"/>
    </source>
</evidence>
<accession>A0A3P7MSC8</accession>
<evidence type="ECO:0000313" key="6">
    <source>
        <dbReference type="EMBL" id="VDN25897.1"/>
    </source>
</evidence>
<dbReference type="Proteomes" id="UP000281553">
    <property type="component" value="Unassembled WGS sequence"/>
</dbReference>
<dbReference type="EMBL" id="UYRU01075445">
    <property type="protein sequence ID" value="VDN25897.1"/>
    <property type="molecule type" value="Genomic_DNA"/>
</dbReference>
<dbReference type="GO" id="GO:0008379">
    <property type="term" value="F:thioredoxin peroxidase activity"/>
    <property type="evidence" value="ECO:0007669"/>
    <property type="project" value="TreeGrafter"/>
</dbReference>
<dbReference type="GO" id="GO:0045454">
    <property type="term" value="P:cell redox homeostasis"/>
    <property type="evidence" value="ECO:0007669"/>
    <property type="project" value="TreeGrafter"/>
</dbReference>
<dbReference type="GO" id="GO:0005829">
    <property type="term" value="C:cytosol"/>
    <property type="evidence" value="ECO:0007669"/>
    <property type="project" value="TreeGrafter"/>
</dbReference>
<dbReference type="AlphaFoldDB" id="A0A3P7MSC8"/>
<dbReference type="GO" id="GO:0033554">
    <property type="term" value="P:cellular response to stress"/>
    <property type="evidence" value="ECO:0007669"/>
    <property type="project" value="TreeGrafter"/>
</dbReference>
<evidence type="ECO:0000256" key="3">
    <source>
        <dbReference type="ARBA" id="ARBA00023002"/>
    </source>
</evidence>
<evidence type="ECO:0000313" key="7">
    <source>
        <dbReference type="Proteomes" id="UP000281553"/>
    </source>
</evidence>
<dbReference type="SUPFAM" id="SSF52833">
    <property type="entry name" value="Thioredoxin-like"/>
    <property type="match status" value="1"/>
</dbReference>
<evidence type="ECO:0000256" key="1">
    <source>
        <dbReference type="ARBA" id="ARBA00009796"/>
    </source>
</evidence>
<reference evidence="6 7" key="1">
    <citation type="submission" date="2018-11" db="EMBL/GenBank/DDBJ databases">
        <authorList>
            <consortium name="Pathogen Informatics"/>
        </authorList>
    </citation>
    <scope>NUCLEOTIDE SEQUENCE [LARGE SCALE GENOMIC DNA]</scope>
</reference>
<organism evidence="6 7">
    <name type="scientific">Dibothriocephalus latus</name>
    <name type="common">Fish tapeworm</name>
    <name type="synonym">Diphyllobothrium latum</name>
    <dbReference type="NCBI Taxonomy" id="60516"/>
    <lineage>
        <taxon>Eukaryota</taxon>
        <taxon>Metazoa</taxon>
        <taxon>Spiralia</taxon>
        <taxon>Lophotrochozoa</taxon>
        <taxon>Platyhelminthes</taxon>
        <taxon>Cestoda</taxon>
        <taxon>Eucestoda</taxon>
        <taxon>Diphyllobothriidea</taxon>
        <taxon>Diphyllobothriidae</taxon>
        <taxon>Dibothriocephalus</taxon>
    </lineage>
</organism>
<evidence type="ECO:0000259" key="5">
    <source>
        <dbReference type="Pfam" id="PF00578"/>
    </source>
</evidence>
<keyword evidence="7" id="KW-1185">Reference proteome</keyword>
<dbReference type="GO" id="GO:0006979">
    <property type="term" value="P:response to oxidative stress"/>
    <property type="evidence" value="ECO:0007669"/>
    <property type="project" value="TreeGrafter"/>
</dbReference>
<dbReference type="Pfam" id="PF00578">
    <property type="entry name" value="AhpC-TSA"/>
    <property type="match status" value="1"/>
</dbReference>
<dbReference type="EC" id="1.11.1.24" evidence="2"/>
<proteinExistence type="inferred from homology"/>
<protein>
    <recommendedName>
        <fullName evidence="2">thioredoxin-dependent peroxiredoxin</fullName>
        <ecNumber evidence="2">1.11.1.24</ecNumber>
    </recommendedName>
</protein>
<dbReference type="PANTHER" id="PTHR10681">
    <property type="entry name" value="THIOREDOXIN PEROXIDASE"/>
    <property type="match status" value="1"/>
</dbReference>
<dbReference type="InterPro" id="IPR050217">
    <property type="entry name" value="Peroxiredoxin"/>
</dbReference>
<dbReference type="OrthoDB" id="185659at2759"/>
<dbReference type="PANTHER" id="PTHR10681:SF128">
    <property type="entry name" value="THIOREDOXIN-DEPENDENT PEROXIDE REDUCTASE, MITOCHONDRIAL"/>
    <property type="match status" value="1"/>
</dbReference>
<dbReference type="Gene3D" id="3.40.30.10">
    <property type="entry name" value="Glutaredoxin"/>
    <property type="match status" value="1"/>
</dbReference>
<dbReference type="InterPro" id="IPR000866">
    <property type="entry name" value="AhpC/TSA"/>
</dbReference>
<dbReference type="GO" id="GO:0042744">
    <property type="term" value="P:hydrogen peroxide catabolic process"/>
    <property type="evidence" value="ECO:0007669"/>
    <property type="project" value="TreeGrafter"/>
</dbReference>
<keyword evidence="3" id="KW-0560">Oxidoreductase</keyword>
<evidence type="ECO:0000256" key="2">
    <source>
        <dbReference type="ARBA" id="ARBA00013017"/>
    </source>
</evidence>
<comment type="similarity">
    <text evidence="1">Belongs to the peroxiredoxin family. AhpC/Prx1 subfamily.</text>
</comment>
<gene>
    <name evidence="6" type="ORF">DILT_LOCUS14707</name>
</gene>
<feature type="domain" description="Alkyl hydroperoxide reductase subunit C/ Thiol specific antioxidant" evidence="5">
    <location>
        <begin position="14"/>
        <end position="51"/>
    </location>
</feature>
<comment type="catalytic activity">
    <reaction evidence="4">
        <text>a hydroperoxide + [thioredoxin]-dithiol = an alcohol + [thioredoxin]-disulfide + H2O</text>
        <dbReference type="Rhea" id="RHEA:62620"/>
        <dbReference type="Rhea" id="RHEA-COMP:10698"/>
        <dbReference type="Rhea" id="RHEA-COMP:10700"/>
        <dbReference type="ChEBI" id="CHEBI:15377"/>
        <dbReference type="ChEBI" id="CHEBI:29950"/>
        <dbReference type="ChEBI" id="CHEBI:30879"/>
        <dbReference type="ChEBI" id="CHEBI:35924"/>
        <dbReference type="ChEBI" id="CHEBI:50058"/>
        <dbReference type="EC" id="1.11.1.24"/>
    </reaction>
</comment>
<dbReference type="InterPro" id="IPR036249">
    <property type="entry name" value="Thioredoxin-like_sf"/>
</dbReference>